<name>X1GCN0_9ZZZZ</name>
<evidence type="ECO:0000259" key="1">
    <source>
        <dbReference type="Pfam" id="PF07883"/>
    </source>
</evidence>
<dbReference type="InterPro" id="IPR014710">
    <property type="entry name" value="RmlC-like_jellyroll"/>
</dbReference>
<dbReference type="PANTHER" id="PTHR37694">
    <property type="entry name" value="SLR8022 PROTEIN"/>
    <property type="match status" value="1"/>
</dbReference>
<dbReference type="Pfam" id="PF07883">
    <property type="entry name" value="Cupin_2"/>
    <property type="match status" value="1"/>
</dbReference>
<dbReference type="InterPro" id="IPR013096">
    <property type="entry name" value="Cupin_2"/>
</dbReference>
<dbReference type="CDD" id="cd02222">
    <property type="entry name" value="cupin_TM1459-like"/>
    <property type="match status" value="1"/>
</dbReference>
<dbReference type="Gene3D" id="2.60.120.10">
    <property type="entry name" value="Jelly Rolls"/>
    <property type="match status" value="1"/>
</dbReference>
<proteinExistence type="predicted"/>
<evidence type="ECO:0000313" key="2">
    <source>
        <dbReference type="EMBL" id="GAH39364.1"/>
    </source>
</evidence>
<comment type="caution">
    <text evidence="2">The sequence shown here is derived from an EMBL/GenBank/DDBJ whole genome shotgun (WGS) entry which is preliminary data.</text>
</comment>
<accession>X1GCN0</accession>
<dbReference type="AlphaFoldDB" id="X1GCN0"/>
<protein>
    <recommendedName>
        <fullName evidence="1">Cupin type-2 domain-containing protein</fullName>
    </recommendedName>
</protein>
<reference evidence="2" key="1">
    <citation type="journal article" date="2014" name="Front. Microbiol.">
        <title>High frequency of phylogenetically diverse reductive dehalogenase-homologous genes in deep subseafloor sedimentary metagenomes.</title>
        <authorList>
            <person name="Kawai M."/>
            <person name="Futagami T."/>
            <person name="Toyoda A."/>
            <person name="Takaki Y."/>
            <person name="Nishi S."/>
            <person name="Hori S."/>
            <person name="Arai W."/>
            <person name="Tsubouchi T."/>
            <person name="Morono Y."/>
            <person name="Uchiyama I."/>
            <person name="Ito T."/>
            <person name="Fujiyama A."/>
            <person name="Inagaki F."/>
            <person name="Takami H."/>
        </authorList>
    </citation>
    <scope>NUCLEOTIDE SEQUENCE</scope>
    <source>
        <strain evidence="2">Expedition CK06-06</strain>
    </source>
</reference>
<gene>
    <name evidence="2" type="ORF">S03H2_11036</name>
</gene>
<organism evidence="2">
    <name type="scientific">marine sediment metagenome</name>
    <dbReference type="NCBI Taxonomy" id="412755"/>
    <lineage>
        <taxon>unclassified sequences</taxon>
        <taxon>metagenomes</taxon>
        <taxon>ecological metagenomes</taxon>
    </lineage>
</organism>
<feature type="domain" description="Cupin type-2" evidence="1">
    <location>
        <begin position="18"/>
        <end position="85"/>
    </location>
</feature>
<dbReference type="SUPFAM" id="SSF51182">
    <property type="entry name" value="RmlC-like cupins"/>
    <property type="match status" value="1"/>
</dbReference>
<sequence length="92" mass="10064">MQVLLGPEDGVTNFVMRRFVLDPGAATPHHTHDWEHEVLILEGEGVVVSADDEHPVRPGNVVYVPPAEVHQFRNTGSGTFAMLCLVPMKGHA</sequence>
<dbReference type="PANTHER" id="PTHR37694:SF1">
    <property type="entry name" value="SLR8022 PROTEIN"/>
    <property type="match status" value="1"/>
</dbReference>
<dbReference type="InterPro" id="IPR011051">
    <property type="entry name" value="RmlC_Cupin_sf"/>
</dbReference>
<dbReference type="EMBL" id="BARU01005644">
    <property type="protein sequence ID" value="GAH39364.1"/>
    <property type="molecule type" value="Genomic_DNA"/>
</dbReference>